<accession>A0A6J5LNB9</accession>
<evidence type="ECO:0000313" key="1">
    <source>
        <dbReference type="EMBL" id="CAB4134500.1"/>
    </source>
</evidence>
<name>A0A6J5LNB9_9CAUD</name>
<protein>
    <submittedName>
        <fullName evidence="1">Uncharacterized protein</fullName>
    </submittedName>
</protein>
<gene>
    <name evidence="1" type="ORF">UFOVP273_119</name>
</gene>
<sequence>MQIDNVFSIRDNTYHTLVELSKNDEFIDIPANFCLDIAAQEAYNQFIDSEIVEMNQDDMIFCLD</sequence>
<proteinExistence type="predicted"/>
<reference evidence="1" key="1">
    <citation type="submission" date="2020-04" db="EMBL/GenBank/DDBJ databases">
        <authorList>
            <person name="Chiriac C."/>
            <person name="Salcher M."/>
            <person name="Ghai R."/>
            <person name="Kavagutti S V."/>
        </authorList>
    </citation>
    <scope>NUCLEOTIDE SEQUENCE</scope>
</reference>
<organism evidence="1">
    <name type="scientific">uncultured Caudovirales phage</name>
    <dbReference type="NCBI Taxonomy" id="2100421"/>
    <lineage>
        <taxon>Viruses</taxon>
        <taxon>Duplodnaviria</taxon>
        <taxon>Heunggongvirae</taxon>
        <taxon>Uroviricota</taxon>
        <taxon>Caudoviricetes</taxon>
        <taxon>Peduoviridae</taxon>
        <taxon>Maltschvirus</taxon>
        <taxon>Maltschvirus maltsch</taxon>
    </lineage>
</organism>
<dbReference type="EMBL" id="LR796284">
    <property type="protein sequence ID" value="CAB4134500.1"/>
    <property type="molecule type" value="Genomic_DNA"/>
</dbReference>